<evidence type="ECO:0000256" key="2">
    <source>
        <dbReference type="ARBA" id="ARBA00022516"/>
    </source>
</evidence>
<protein>
    <recommendedName>
        <fullName evidence="4">Fatty acyl-CoA reductase</fullName>
        <ecNumber evidence="4">1.2.1.84</ecNumber>
    </recommendedName>
</protein>
<keyword evidence="4" id="KW-0560">Oxidoreductase</keyword>
<keyword evidence="4" id="KW-0521">NADP</keyword>
<dbReference type="EC" id="1.2.1.84" evidence="4"/>
<dbReference type="Pfam" id="PF03015">
    <property type="entry name" value="Sterile"/>
    <property type="match status" value="1"/>
</dbReference>
<keyword evidence="4" id="KW-0812">Transmembrane</keyword>
<dbReference type="InterPro" id="IPR036291">
    <property type="entry name" value="NAD(P)-bd_dom_sf"/>
</dbReference>
<dbReference type="InterPro" id="IPR026055">
    <property type="entry name" value="FAR"/>
</dbReference>
<dbReference type="CDD" id="cd05236">
    <property type="entry name" value="FAR-N_SDR_e"/>
    <property type="match status" value="1"/>
</dbReference>
<dbReference type="GO" id="GO:0016020">
    <property type="term" value="C:membrane"/>
    <property type="evidence" value="ECO:0007669"/>
    <property type="project" value="UniProtKB-SubCell"/>
</dbReference>
<dbReference type="GO" id="GO:0035336">
    <property type="term" value="P:long-chain fatty-acyl-CoA metabolic process"/>
    <property type="evidence" value="ECO:0007669"/>
    <property type="project" value="TreeGrafter"/>
</dbReference>
<dbReference type="AlphaFoldDB" id="A0A8B8HXB8"/>
<feature type="transmembrane region" description="Helical" evidence="4">
    <location>
        <begin position="351"/>
        <end position="374"/>
    </location>
</feature>
<dbReference type="OMA" id="GWIANWM"/>
<evidence type="ECO:0000256" key="4">
    <source>
        <dbReference type="RuleBase" id="RU363097"/>
    </source>
</evidence>
<dbReference type="PANTHER" id="PTHR11011">
    <property type="entry name" value="MALE STERILITY PROTEIN 2-RELATED"/>
    <property type="match status" value="1"/>
</dbReference>
<evidence type="ECO:0000256" key="3">
    <source>
        <dbReference type="ARBA" id="ARBA00023098"/>
    </source>
</evidence>
<keyword evidence="4" id="KW-1133">Transmembrane helix</keyword>
<feature type="domain" description="Thioester reductase (TE)" evidence="6">
    <location>
        <begin position="22"/>
        <end position="291"/>
    </location>
</feature>
<comment type="similarity">
    <text evidence="1 4">Belongs to the fatty acyl-CoA reductase family.</text>
</comment>
<evidence type="ECO:0000259" key="5">
    <source>
        <dbReference type="Pfam" id="PF03015"/>
    </source>
</evidence>
<reference evidence="8" key="1">
    <citation type="submission" date="2025-08" db="UniProtKB">
        <authorList>
            <consortium name="RefSeq"/>
        </authorList>
    </citation>
    <scope>IDENTIFICATION</scope>
    <source>
        <tissue evidence="8">Whole body</tissue>
    </source>
</reference>
<dbReference type="InterPro" id="IPR013120">
    <property type="entry name" value="FAR_NAD-bd"/>
</dbReference>
<name>A0A8B8HXB8_VANTA</name>
<keyword evidence="7" id="KW-1185">Reference proteome</keyword>
<evidence type="ECO:0000256" key="1">
    <source>
        <dbReference type="ARBA" id="ARBA00005928"/>
    </source>
</evidence>
<dbReference type="OrthoDB" id="429813at2759"/>
<comment type="catalytic activity">
    <reaction evidence="4">
        <text>a long-chain fatty acyl-CoA + 2 NADPH + 2 H(+) = a long-chain primary fatty alcohol + 2 NADP(+) + CoA</text>
        <dbReference type="Rhea" id="RHEA:52716"/>
        <dbReference type="ChEBI" id="CHEBI:15378"/>
        <dbReference type="ChEBI" id="CHEBI:57287"/>
        <dbReference type="ChEBI" id="CHEBI:57783"/>
        <dbReference type="ChEBI" id="CHEBI:58349"/>
        <dbReference type="ChEBI" id="CHEBI:77396"/>
        <dbReference type="ChEBI" id="CHEBI:83139"/>
        <dbReference type="EC" id="1.2.1.84"/>
    </reaction>
</comment>
<organism evidence="7 8">
    <name type="scientific">Vanessa tameamea</name>
    <name type="common">Kamehameha butterfly</name>
    <dbReference type="NCBI Taxonomy" id="334116"/>
    <lineage>
        <taxon>Eukaryota</taxon>
        <taxon>Metazoa</taxon>
        <taxon>Ecdysozoa</taxon>
        <taxon>Arthropoda</taxon>
        <taxon>Hexapoda</taxon>
        <taxon>Insecta</taxon>
        <taxon>Pterygota</taxon>
        <taxon>Neoptera</taxon>
        <taxon>Endopterygota</taxon>
        <taxon>Lepidoptera</taxon>
        <taxon>Glossata</taxon>
        <taxon>Ditrysia</taxon>
        <taxon>Papilionoidea</taxon>
        <taxon>Nymphalidae</taxon>
        <taxon>Nymphalinae</taxon>
        <taxon>Vanessa</taxon>
    </lineage>
</organism>
<comment type="function">
    <text evidence="4">Catalyzes the reduction of fatty acyl-CoA to fatty alcohols.</text>
</comment>
<evidence type="ECO:0000259" key="6">
    <source>
        <dbReference type="Pfam" id="PF07993"/>
    </source>
</evidence>
<gene>
    <name evidence="8" type="primary">LOC113395960</name>
</gene>
<dbReference type="CDD" id="cd09071">
    <property type="entry name" value="FAR_C"/>
    <property type="match status" value="1"/>
</dbReference>
<sequence>MIMKTDKYVPISDFYAGRSIFITGGTGFLGIVLIEKLLYGCPDIGNLYILVREKKGVSPAERVKNLVNSPIFERLKTDKPENLKKIIPVIGDLTELNLGISTQDLQILYDEVSVVFHLAATIKFNEPLSVAVKINVGGTEEVIKLCQNMKNIEVFVYMSTIFSNTDHERKTIVEKLYPSPKHMDEVYRMIEENDPKETFSPEVLCGRPNTYTFTKALAENIVAEKRGSLPTVMIRPSVVTPIKDEPAKGWIANWMGPTPILTLLAKGWVRGLYGENEFTFEIIPVDYVVNMTIIAAARQNRSKVLSIYHSCSTADNPLTVLDAKINYLKESSKHNFNELPFPGLIFTTSNWLLFLLAFIFQTIPAYLGDLLLYLSGKPIRYIKMLKKLELCVATLKYFSSRCWAMKASRAQELIGTLNEQDKKKFPCNPRDINWEEYMATYFNGVNKYLINRSS</sequence>
<keyword evidence="4" id="KW-0472">Membrane</keyword>
<evidence type="ECO:0000313" key="8">
    <source>
        <dbReference type="RefSeq" id="XP_026489493.2"/>
    </source>
</evidence>
<dbReference type="InterPro" id="IPR033640">
    <property type="entry name" value="FAR_C"/>
</dbReference>
<dbReference type="GeneID" id="113395960"/>
<keyword evidence="3 4" id="KW-0443">Lipid metabolism</keyword>
<dbReference type="GO" id="GO:0005777">
    <property type="term" value="C:peroxisome"/>
    <property type="evidence" value="ECO:0007669"/>
    <property type="project" value="TreeGrafter"/>
</dbReference>
<dbReference type="Proteomes" id="UP001652626">
    <property type="component" value="Chromosome 10"/>
</dbReference>
<feature type="domain" description="Fatty acyl-CoA reductase C-terminal" evidence="5">
    <location>
        <begin position="360"/>
        <end position="451"/>
    </location>
</feature>
<proteinExistence type="inferred from homology"/>
<dbReference type="Pfam" id="PF07993">
    <property type="entry name" value="NAD_binding_4"/>
    <property type="match status" value="1"/>
</dbReference>
<dbReference type="GO" id="GO:0102965">
    <property type="term" value="F:alcohol-forming long-chain fatty acyl-CoA reductase activity"/>
    <property type="evidence" value="ECO:0007669"/>
    <property type="project" value="UniProtKB-EC"/>
</dbReference>
<evidence type="ECO:0000313" key="7">
    <source>
        <dbReference type="Proteomes" id="UP001652626"/>
    </source>
</evidence>
<dbReference type="SUPFAM" id="SSF51735">
    <property type="entry name" value="NAD(P)-binding Rossmann-fold domains"/>
    <property type="match status" value="1"/>
</dbReference>
<dbReference type="PANTHER" id="PTHR11011:SF116">
    <property type="entry name" value="FATTY ACYL-COA REDUCTASE CG5065-RELATED"/>
    <property type="match status" value="1"/>
</dbReference>
<accession>A0A8B8HXB8</accession>
<dbReference type="Gene3D" id="3.40.50.720">
    <property type="entry name" value="NAD(P)-binding Rossmann-like Domain"/>
    <property type="match status" value="1"/>
</dbReference>
<keyword evidence="2 4" id="KW-0444">Lipid biosynthesis</keyword>
<dbReference type="GO" id="GO:0080019">
    <property type="term" value="F:alcohol-forming very long-chain fatty acyl-CoA reductase activity"/>
    <property type="evidence" value="ECO:0007669"/>
    <property type="project" value="InterPro"/>
</dbReference>
<dbReference type="RefSeq" id="XP_026489493.2">
    <property type="nucleotide sequence ID" value="XM_026633708.2"/>
</dbReference>